<dbReference type="Gene3D" id="1.25.40.20">
    <property type="entry name" value="Ankyrin repeat-containing domain"/>
    <property type="match status" value="2"/>
</dbReference>
<name>A0A1V6SYJ7_9EURO</name>
<feature type="repeat" description="ANK" evidence="3">
    <location>
        <begin position="541"/>
        <end position="573"/>
    </location>
</feature>
<feature type="repeat" description="ANK" evidence="3">
    <location>
        <begin position="508"/>
        <end position="540"/>
    </location>
</feature>
<feature type="compositionally biased region" description="Polar residues" evidence="4">
    <location>
        <begin position="343"/>
        <end position="354"/>
    </location>
</feature>
<feature type="compositionally biased region" description="Low complexity" evidence="4">
    <location>
        <begin position="370"/>
        <end position="379"/>
    </location>
</feature>
<feature type="repeat" description="ANK" evidence="3">
    <location>
        <begin position="438"/>
        <end position="470"/>
    </location>
</feature>
<feature type="repeat" description="ANK" evidence="3">
    <location>
        <begin position="576"/>
        <end position="602"/>
    </location>
</feature>
<dbReference type="PANTHER" id="PTHR24189:SF50">
    <property type="entry name" value="ANKYRIN REPEAT AND SOCS BOX PROTEIN 2"/>
    <property type="match status" value="1"/>
</dbReference>
<keyword evidence="1" id="KW-0677">Repeat</keyword>
<organism evidence="5 6">
    <name type="scientific">Penicillium steckii</name>
    <dbReference type="NCBI Taxonomy" id="303698"/>
    <lineage>
        <taxon>Eukaryota</taxon>
        <taxon>Fungi</taxon>
        <taxon>Dikarya</taxon>
        <taxon>Ascomycota</taxon>
        <taxon>Pezizomycotina</taxon>
        <taxon>Eurotiomycetes</taxon>
        <taxon>Eurotiomycetidae</taxon>
        <taxon>Eurotiales</taxon>
        <taxon>Aspergillaceae</taxon>
        <taxon>Penicillium</taxon>
    </lineage>
</organism>
<dbReference type="InterPro" id="IPR002110">
    <property type="entry name" value="Ankyrin_rpt"/>
</dbReference>
<dbReference type="Pfam" id="PF12796">
    <property type="entry name" value="Ank_2"/>
    <property type="match status" value="3"/>
</dbReference>
<dbReference type="SMART" id="SM00248">
    <property type="entry name" value="ANK"/>
    <property type="match status" value="7"/>
</dbReference>
<evidence type="ECO:0000313" key="6">
    <source>
        <dbReference type="Proteomes" id="UP000191285"/>
    </source>
</evidence>
<accession>A0A1V6SYJ7</accession>
<dbReference type="PRINTS" id="PR01415">
    <property type="entry name" value="ANKYRIN"/>
</dbReference>
<evidence type="ECO:0000256" key="1">
    <source>
        <dbReference type="ARBA" id="ARBA00022737"/>
    </source>
</evidence>
<dbReference type="InterPro" id="IPR050745">
    <property type="entry name" value="Multifunctional_regulatory"/>
</dbReference>
<evidence type="ECO:0000256" key="4">
    <source>
        <dbReference type="SAM" id="MobiDB-lite"/>
    </source>
</evidence>
<comment type="caution">
    <text evidence="5">The sequence shown here is derived from an EMBL/GenBank/DDBJ whole genome shotgun (WGS) entry which is preliminary data.</text>
</comment>
<dbReference type="PROSITE" id="PS50297">
    <property type="entry name" value="ANK_REP_REGION"/>
    <property type="match status" value="4"/>
</dbReference>
<keyword evidence="6" id="KW-1185">Reference proteome</keyword>
<dbReference type="PROSITE" id="PS50088">
    <property type="entry name" value="ANK_REPEAT"/>
    <property type="match status" value="4"/>
</dbReference>
<protein>
    <submittedName>
        <fullName evidence="5">Uncharacterized protein</fullName>
    </submittedName>
</protein>
<dbReference type="OrthoDB" id="20872at2759"/>
<reference evidence="6" key="1">
    <citation type="journal article" date="2017" name="Nat. Microbiol.">
        <title>Global analysis of biosynthetic gene clusters reveals vast potential of secondary metabolite production in Penicillium species.</title>
        <authorList>
            <person name="Nielsen J.C."/>
            <person name="Grijseels S."/>
            <person name="Prigent S."/>
            <person name="Ji B."/>
            <person name="Dainat J."/>
            <person name="Nielsen K.F."/>
            <person name="Frisvad J.C."/>
            <person name="Workman M."/>
            <person name="Nielsen J."/>
        </authorList>
    </citation>
    <scope>NUCLEOTIDE SEQUENCE [LARGE SCALE GENOMIC DNA]</scope>
    <source>
        <strain evidence="6">IBT 24891</strain>
    </source>
</reference>
<proteinExistence type="predicted"/>
<dbReference type="SUPFAM" id="SSF48403">
    <property type="entry name" value="Ankyrin repeat"/>
    <property type="match status" value="1"/>
</dbReference>
<dbReference type="AlphaFoldDB" id="A0A1V6SYJ7"/>
<keyword evidence="2 3" id="KW-0040">ANK repeat</keyword>
<feature type="region of interest" description="Disordered" evidence="4">
    <location>
        <begin position="343"/>
        <end position="392"/>
    </location>
</feature>
<dbReference type="EMBL" id="MLKD01000016">
    <property type="protein sequence ID" value="OQE19042.1"/>
    <property type="molecule type" value="Genomic_DNA"/>
</dbReference>
<dbReference type="Proteomes" id="UP000191285">
    <property type="component" value="Unassembled WGS sequence"/>
</dbReference>
<dbReference type="InterPro" id="IPR036770">
    <property type="entry name" value="Ankyrin_rpt-contain_sf"/>
</dbReference>
<sequence length="642" mass="70060">MALSSTLKVHSHQQLANIHPLADSLHKPTCQPSDLISQAHDELKLLLTVLATTEARSSLVYVDCYPPALEQKLESCHEILSKIEFLQNRPGDRGLQSSISEIRGRISSLIFELNLMNADMMMFVNSELADQRATINACSRYSQNKVNRSLSDFIQDVREGKRNPSVITDALNDTSVAPEKSQTWENLQRELNGLGLPPHLSFRDRGFIISTLRHEVAEKDLLKHIKPRPMPAEDTPPPTIVVSPSLEVVEKQDEIDYRPPLPPRPVDSGLAALAEKEVVVTKSLPILASTEVQGVGDTEKQALPIDNYPIPVAVEAFFNAADDSDKQAISPYNYPVPTTMQFPYSPDSISNNGSVPGRSKSVPTEAEFTGSSHDSSSGSRNTALSPLPRTKKPSIMNKMKYRLVNSKESFVTSIQTNNIESVKIALDQGANADTTNPYGQTALMVACSYGHEEVVKLLLQYGATTKKACQKGETALSVAAGRGYESIVRLILSHQLEDVNGYASTHNHGRLGLVEAAGSGHEGIVRLLLEHGASPNSTGTGGLTALSLATSNGYIDICCLLLNNGADPNYQGLSYVGKTPLWKAVQSGRSDIVSLLMARGADPLRKEFSGRTIVSFATTYGQTEIVKIFRQYGYEDNPIQYF</sequence>
<dbReference type="STRING" id="303698.A0A1V6SYJ7"/>
<evidence type="ECO:0000313" key="5">
    <source>
        <dbReference type="EMBL" id="OQE19042.1"/>
    </source>
</evidence>
<evidence type="ECO:0000256" key="3">
    <source>
        <dbReference type="PROSITE-ProRule" id="PRU00023"/>
    </source>
</evidence>
<dbReference type="PANTHER" id="PTHR24189">
    <property type="entry name" value="MYOTROPHIN"/>
    <property type="match status" value="1"/>
</dbReference>
<gene>
    <name evidence="5" type="ORF">PENSTE_c016G07137</name>
</gene>
<evidence type="ECO:0000256" key="2">
    <source>
        <dbReference type="ARBA" id="ARBA00023043"/>
    </source>
</evidence>